<evidence type="ECO:0000256" key="1">
    <source>
        <dbReference type="ARBA" id="ARBA00023015"/>
    </source>
</evidence>
<dbReference type="Gene3D" id="1.10.10.60">
    <property type="entry name" value="Homeodomain-like"/>
    <property type="match status" value="2"/>
</dbReference>
<dbReference type="GO" id="GO:0003700">
    <property type="term" value="F:DNA-binding transcription factor activity"/>
    <property type="evidence" value="ECO:0007669"/>
    <property type="project" value="InterPro"/>
</dbReference>
<dbReference type="InterPro" id="IPR018060">
    <property type="entry name" value="HTH_AraC"/>
</dbReference>
<sequence>MHNQDLDTQLRQITESERFYLNNPGAISPKYKNINKKNVNGQQVYRFEHPRVSQTEIEISKDSRFTSVPLHTHTNVNMNYIYSGSCTYVVDGKEITLNQNDVCIFDTDVIRSKKTIGENDIVINISLSNSFFSNYFLSRLTQQSILTGFILTAISATRQHDNYLIFNTQNSQKIRELFIFTMEEYGSNNVYSRELIDSYLSIIFIELLRIFHANKNKQTIQLSTDKTGEIIGIISYIEKNYLTCNLTTLAEKFNYHPKYLSHLIKEKTGKSFKEIQLLQRMKVAATYLNNSAYPIHEIAEKVGFYNKNSFYEKFREHFGMTPKQYRDSNHHG</sequence>
<keyword evidence="2" id="KW-0238">DNA-binding</keyword>
<dbReference type="PANTHER" id="PTHR43280">
    <property type="entry name" value="ARAC-FAMILY TRANSCRIPTIONAL REGULATOR"/>
    <property type="match status" value="1"/>
</dbReference>
<dbReference type="SUPFAM" id="SSF46689">
    <property type="entry name" value="Homeodomain-like"/>
    <property type="match status" value="1"/>
</dbReference>
<evidence type="ECO:0000313" key="5">
    <source>
        <dbReference type="EMBL" id="VEA68226.1"/>
    </source>
</evidence>
<dbReference type="EMBL" id="LR134155">
    <property type="protein sequence ID" value="VEA68226.1"/>
    <property type="molecule type" value="Genomic_DNA"/>
</dbReference>
<dbReference type="PROSITE" id="PS01124">
    <property type="entry name" value="HTH_ARAC_FAMILY_2"/>
    <property type="match status" value="1"/>
</dbReference>
<dbReference type="PANTHER" id="PTHR43280:SF28">
    <property type="entry name" value="HTH-TYPE TRANSCRIPTIONAL ACTIVATOR RHAS"/>
    <property type="match status" value="1"/>
</dbReference>
<dbReference type="AlphaFoldDB" id="A0A3S4HWH7"/>
<reference evidence="5 6" key="1">
    <citation type="submission" date="2018-12" db="EMBL/GenBank/DDBJ databases">
        <authorList>
            <consortium name="Pathogen Informatics"/>
        </authorList>
    </citation>
    <scope>NUCLEOTIDE SEQUENCE [LARGE SCALE GENOMIC DNA]</scope>
    <source>
        <strain evidence="5 6">NCTC9419</strain>
    </source>
</reference>
<evidence type="ECO:0000313" key="6">
    <source>
        <dbReference type="Proteomes" id="UP000271603"/>
    </source>
</evidence>
<keyword evidence="1" id="KW-0805">Transcription regulation</keyword>
<dbReference type="Gene3D" id="2.60.120.10">
    <property type="entry name" value="Jelly Rolls"/>
    <property type="match status" value="1"/>
</dbReference>
<dbReference type="InterPro" id="IPR037923">
    <property type="entry name" value="HTH-like"/>
</dbReference>
<feature type="domain" description="HTH araC/xylS-type" evidence="4">
    <location>
        <begin position="231"/>
        <end position="328"/>
    </location>
</feature>
<dbReference type="InterPro" id="IPR014710">
    <property type="entry name" value="RmlC-like_jellyroll"/>
</dbReference>
<protein>
    <submittedName>
        <fullName evidence="5">Uncharacterized HTH-type transcriptional regulator ypdC</fullName>
    </submittedName>
</protein>
<dbReference type="SUPFAM" id="SSF51215">
    <property type="entry name" value="Regulatory protein AraC"/>
    <property type="match status" value="1"/>
</dbReference>
<dbReference type="SMART" id="SM00342">
    <property type="entry name" value="HTH_ARAC"/>
    <property type="match status" value="1"/>
</dbReference>
<dbReference type="InterPro" id="IPR009057">
    <property type="entry name" value="Homeodomain-like_sf"/>
</dbReference>
<accession>A0A3S4HWH7</accession>
<keyword evidence="3" id="KW-0804">Transcription</keyword>
<evidence type="ECO:0000256" key="3">
    <source>
        <dbReference type="ARBA" id="ARBA00023163"/>
    </source>
</evidence>
<dbReference type="GO" id="GO:0043565">
    <property type="term" value="F:sequence-specific DNA binding"/>
    <property type="evidence" value="ECO:0007669"/>
    <property type="project" value="InterPro"/>
</dbReference>
<evidence type="ECO:0000259" key="4">
    <source>
        <dbReference type="PROSITE" id="PS01124"/>
    </source>
</evidence>
<gene>
    <name evidence="5" type="primary">ypdC_1</name>
    <name evidence="5" type="ORF">NCTC9419_00330</name>
</gene>
<dbReference type="Proteomes" id="UP000271603">
    <property type="component" value="Chromosome"/>
</dbReference>
<dbReference type="PRINTS" id="PR00032">
    <property type="entry name" value="HTHARAC"/>
</dbReference>
<organism evidence="5 6">
    <name type="scientific">Serratia rubidaea</name>
    <name type="common">Serratia marinorubra</name>
    <dbReference type="NCBI Taxonomy" id="61652"/>
    <lineage>
        <taxon>Bacteria</taxon>
        <taxon>Pseudomonadati</taxon>
        <taxon>Pseudomonadota</taxon>
        <taxon>Gammaproteobacteria</taxon>
        <taxon>Enterobacterales</taxon>
        <taxon>Yersiniaceae</taxon>
        <taxon>Serratia</taxon>
    </lineage>
</organism>
<dbReference type="InterPro" id="IPR020449">
    <property type="entry name" value="Tscrpt_reg_AraC-type_HTH"/>
</dbReference>
<evidence type="ECO:0000256" key="2">
    <source>
        <dbReference type="ARBA" id="ARBA00023125"/>
    </source>
</evidence>
<dbReference type="Pfam" id="PF12833">
    <property type="entry name" value="HTH_18"/>
    <property type="match status" value="1"/>
</dbReference>
<dbReference type="PROSITE" id="PS00041">
    <property type="entry name" value="HTH_ARAC_FAMILY_1"/>
    <property type="match status" value="1"/>
</dbReference>
<proteinExistence type="predicted"/>
<dbReference type="InterPro" id="IPR018062">
    <property type="entry name" value="HTH_AraC-typ_CS"/>
</dbReference>
<name>A0A3S4HWH7_SERRU</name>